<keyword evidence="4" id="KW-0796">Tight junction</keyword>
<evidence type="ECO:0000256" key="4">
    <source>
        <dbReference type="ARBA" id="ARBA00022427"/>
    </source>
</evidence>
<keyword evidence="5" id="KW-1003">Cell membrane</keyword>
<proteinExistence type="inferred from homology"/>
<evidence type="ECO:0000256" key="1">
    <source>
        <dbReference type="ARBA" id="ARBA00004435"/>
    </source>
</evidence>
<keyword evidence="8 10" id="KW-1133">Transmembrane helix</keyword>
<feature type="transmembrane region" description="Helical" evidence="10">
    <location>
        <begin position="135"/>
        <end position="155"/>
    </location>
</feature>
<evidence type="ECO:0000313" key="11">
    <source>
        <dbReference type="Proteomes" id="UP000515145"/>
    </source>
</evidence>
<dbReference type="PRINTS" id="PR01077">
    <property type="entry name" value="CLAUDIN"/>
</dbReference>
<feature type="transmembrane region" description="Helical" evidence="10">
    <location>
        <begin position="175"/>
        <end position="194"/>
    </location>
</feature>
<reference evidence="12" key="1">
    <citation type="submission" date="2025-08" db="UniProtKB">
        <authorList>
            <consortium name="RefSeq"/>
        </authorList>
    </citation>
    <scope>IDENTIFICATION</scope>
</reference>
<protein>
    <submittedName>
        <fullName evidence="12">Claudin-6-like</fullName>
    </submittedName>
</protein>
<dbReference type="InParanoid" id="A0A6P7JM02"/>
<evidence type="ECO:0000256" key="2">
    <source>
        <dbReference type="ARBA" id="ARBA00004651"/>
    </source>
</evidence>
<organism evidence="11 12">
    <name type="scientific">Parambassis ranga</name>
    <name type="common">Indian glassy fish</name>
    <dbReference type="NCBI Taxonomy" id="210632"/>
    <lineage>
        <taxon>Eukaryota</taxon>
        <taxon>Metazoa</taxon>
        <taxon>Chordata</taxon>
        <taxon>Craniata</taxon>
        <taxon>Vertebrata</taxon>
        <taxon>Euteleostomi</taxon>
        <taxon>Actinopterygii</taxon>
        <taxon>Neopterygii</taxon>
        <taxon>Teleostei</taxon>
        <taxon>Neoteleostei</taxon>
        <taxon>Acanthomorphata</taxon>
        <taxon>Ovalentaria</taxon>
        <taxon>Ambassidae</taxon>
        <taxon>Parambassis</taxon>
    </lineage>
</organism>
<evidence type="ECO:0000256" key="6">
    <source>
        <dbReference type="ARBA" id="ARBA00022692"/>
    </source>
</evidence>
<dbReference type="InterPro" id="IPR006187">
    <property type="entry name" value="Claudin"/>
</dbReference>
<sequence>MTTDIQAGHALTLISIIVGFLGFLVSLLSGVVASGDPLDLLDPPPLSCSFLGSALPTWKGTVVRDNSAISMVAWEGLWKMWCSDYPEWILPEDIKAARALIVIAIIVEVFGIVLSVIGSKYTLFVEEERHKYKAAIASGIIFIVAGLFVFIAVCWTTHTITQNDYKKRQLGAAGYYGWFTAVLLFLGGGFLCRVSRQD</sequence>
<evidence type="ECO:0000256" key="10">
    <source>
        <dbReference type="SAM" id="Phobius"/>
    </source>
</evidence>
<evidence type="ECO:0000313" key="12">
    <source>
        <dbReference type="RefSeq" id="XP_028277927.1"/>
    </source>
</evidence>
<feature type="transmembrane region" description="Helical" evidence="10">
    <location>
        <begin position="99"/>
        <end position="123"/>
    </location>
</feature>
<dbReference type="Pfam" id="PF00822">
    <property type="entry name" value="PMP22_Claudin"/>
    <property type="match status" value="1"/>
</dbReference>
<keyword evidence="9 10" id="KW-0472">Membrane</keyword>
<dbReference type="Proteomes" id="UP000515145">
    <property type="component" value="Chromosome 14"/>
</dbReference>
<keyword evidence="11" id="KW-1185">Reference proteome</keyword>
<comment type="similarity">
    <text evidence="3">Belongs to the claudin family.</text>
</comment>
<dbReference type="GO" id="GO:0005923">
    <property type="term" value="C:bicellular tight junction"/>
    <property type="evidence" value="ECO:0007669"/>
    <property type="project" value="UniProtKB-SubCell"/>
</dbReference>
<dbReference type="RefSeq" id="XP_028277927.1">
    <property type="nucleotide sequence ID" value="XM_028422126.1"/>
</dbReference>
<accession>A0A6P7JM02</accession>
<evidence type="ECO:0000256" key="8">
    <source>
        <dbReference type="ARBA" id="ARBA00022989"/>
    </source>
</evidence>
<keyword evidence="6 10" id="KW-0812">Transmembrane</keyword>
<evidence type="ECO:0000256" key="3">
    <source>
        <dbReference type="ARBA" id="ARBA00008295"/>
    </source>
</evidence>
<keyword evidence="7" id="KW-0965">Cell junction</keyword>
<dbReference type="GeneID" id="114446483"/>
<dbReference type="GO" id="GO:0005886">
    <property type="term" value="C:plasma membrane"/>
    <property type="evidence" value="ECO:0007669"/>
    <property type="project" value="UniProtKB-SubCell"/>
</dbReference>
<dbReference type="AlphaFoldDB" id="A0A6P7JM02"/>
<feature type="transmembrane region" description="Helical" evidence="10">
    <location>
        <begin position="12"/>
        <end position="33"/>
    </location>
</feature>
<name>A0A6P7JM02_9TELE</name>
<evidence type="ECO:0000256" key="7">
    <source>
        <dbReference type="ARBA" id="ARBA00022949"/>
    </source>
</evidence>
<gene>
    <name evidence="12" type="primary">LOC114446483</name>
</gene>
<evidence type="ECO:0000256" key="5">
    <source>
        <dbReference type="ARBA" id="ARBA00022475"/>
    </source>
</evidence>
<evidence type="ECO:0000256" key="9">
    <source>
        <dbReference type="ARBA" id="ARBA00023136"/>
    </source>
</evidence>
<dbReference type="GO" id="GO:0005198">
    <property type="term" value="F:structural molecule activity"/>
    <property type="evidence" value="ECO:0007669"/>
    <property type="project" value="InterPro"/>
</dbReference>
<dbReference type="InterPro" id="IPR004031">
    <property type="entry name" value="PMP22/EMP/MP20/Claudin"/>
</dbReference>
<comment type="subcellular location">
    <subcellularLocation>
        <location evidence="1">Cell junction</location>
        <location evidence="1">Tight junction</location>
    </subcellularLocation>
    <subcellularLocation>
        <location evidence="2">Cell membrane</location>
        <topology evidence="2">Multi-pass membrane protein</topology>
    </subcellularLocation>
</comment>
<dbReference type="PANTHER" id="PTHR12002">
    <property type="entry name" value="CLAUDIN"/>
    <property type="match status" value="1"/>
</dbReference>
<dbReference type="Gene3D" id="1.20.140.150">
    <property type="match status" value="1"/>
</dbReference>